<feature type="transmembrane region" description="Helical" evidence="6">
    <location>
        <begin position="295"/>
        <end position="317"/>
    </location>
</feature>
<evidence type="ECO:0000256" key="3">
    <source>
        <dbReference type="ARBA" id="ARBA00022692"/>
    </source>
</evidence>
<keyword evidence="3 6" id="KW-0812">Transmembrane</keyword>
<protein>
    <submittedName>
        <fullName evidence="7">Simple sugar transport system permease protein</fullName>
    </submittedName>
</protein>
<organism evidence="7 8">
    <name type="scientific">Propionispora hippei DSM 15287</name>
    <dbReference type="NCBI Taxonomy" id="1123003"/>
    <lineage>
        <taxon>Bacteria</taxon>
        <taxon>Bacillati</taxon>
        <taxon>Bacillota</taxon>
        <taxon>Negativicutes</taxon>
        <taxon>Selenomonadales</taxon>
        <taxon>Sporomusaceae</taxon>
        <taxon>Propionispora</taxon>
    </lineage>
</organism>
<feature type="transmembrane region" description="Helical" evidence="6">
    <location>
        <begin position="92"/>
        <end position="116"/>
    </location>
</feature>
<feature type="transmembrane region" description="Helical" evidence="6">
    <location>
        <begin position="216"/>
        <end position="238"/>
    </location>
</feature>
<dbReference type="AlphaFoldDB" id="A0A1M6BZ71"/>
<evidence type="ECO:0000256" key="2">
    <source>
        <dbReference type="ARBA" id="ARBA00022475"/>
    </source>
</evidence>
<feature type="transmembrane region" description="Helical" evidence="6">
    <location>
        <begin position="43"/>
        <end position="62"/>
    </location>
</feature>
<keyword evidence="8" id="KW-1185">Reference proteome</keyword>
<feature type="transmembrane region" description="Helical" evidence="6">
    <location>
        <begin position="68"/>
        <end position="85"/>
    </location>
</feature>
<keyword evidence="2" id="KW-1003">Cell membrane</keyword>
<sequence>MKKLHLNNKYITPLITTLLFILLFTAGSVTYRGFFSLQVFLNLFIDNSFLIITAIGMTFVLISGGIDISVGAVIALVCMLSAYLVEIRQVSPWLVIPLMLAMGALFGVTMGSIIHFFRIQPFIVTLAGMFFARGLCYIISTETITISDPFYQLMSQYRIPLPFDTFISLSVVIALVTLLAALYLANFTKFGRTVYAIGGGEHSALLMGLPVAKTKILVYTLNGFCSALAGVVFSFYMLSGYGLHCVGLEMDAIASAVIGGTPLTGGVGFLSGTLFGVLIQGIIQTLIMFEGTLSSWWTKIAVACLLFIFIVLQRIVIIRKEAKKNLVSNE</sequence>
<feature type="transmembrane region" description="Helical" evidence="6">
    <location>
        <begin position="161"/>
        <end position="185"/>
    </location>
</feature>
<accession>A0A1M6BZ71</accession>
<dbReference type="PANTHER" id="PTHR32196:SF63">
    <property type="entry name" value="INNER MEMBRANE ABC TRANSPORTER PERMEASE PROTEIN YJFF"/>
    <property type="match status" value="1"/>
</dbReference>
<keyword evidence="4 6" id="KW-1133">Transmembrane helix</keyword>
<dbReference type="GO" id="GO:0005886">
    <property type="term" value="C:plasma membrane"/>
    <property type="evidence" value="ECO:0007669"/>
    <property type="project" value="UniProtKB-SubCell"/>
</dbReference>
<keyword evidence="7" id="KW-0762">Sugar transport</keyword>
<reference evidence="7 8" key="1">
    <citation type="submission" date="2016-11" db="EMBL/GenBank/DDBJ databases">
        <authorList>
            <person name="Varghese N."/>
            <person name="Submissions S."/>
        </authorList>
    </citation>
    <scope>NUCLEOTIDE SEQUENCE [LARGE SCALE GENOMIC DNA]</scope>
    <source>
        <strain evidence="7 8">DSM 15287</strain>
    </source>
</reference>
<dbReference type="RefSeq" id="WP_149733441.1">
    <property type="nucleotide sequence ID" value="NZ_FQZD01000005.1"/>
</dbReference>
<dbReference type="PANTHER" id="PTHR32196">
    <property type="entry name" value="ABC TRANSPORTER PERMEASE PROTEIN YPHD-RELATED-RELATED"/>
    <property type="match status" value="1"/>
</dbReference>
<dbReference type="InterPro" id="IPR001851">
    <property type="entry name" value="ABC_transp_permease"/>
</dbReference>
<evidence type="ECO:0000256" key="6">
    <source>
        <dbReference type="SAM" id="Phobius"/>
    </source>
</evidence>
<name>A0A1M6BZ71_9FIRM</name>
<evidence type="ECO:0000256" key="1">
    <source>
        <dbReference type="ARBA" id="ARBA00004651"/>
    </source>
</evidence>
<proteinExistence type="predicted"/>
<evidence type="ECO:0000256" key="5">
    <source>
        <dbReference type="ARBA" id="ARBA00023136"/>
    </source>
</evidence>
<keyword evidence="5 6" id="KW-0472">Membrane</keyword>
<feature type="transmembrane region" description="Helical" evidence="6">
    <location>
        <begin position="12"/>
        <end position="31"/>
    </location>
</feature>
<dbReference type="Proteomes" id="UP000322917">
    <property type="component" value="Unassembled WGS sequence"/>
</dbReference>
<evidence type="ECO:0000313" key="7">
    <source>
        <dbReference type="EMBL" id="SHI53748.1"/>
    </source>
</evidence>
<gene>
    <name evidence="7" type="ORF">SAMN02745170_00556</name>
</gene>
<evidence type="ECO:0000313" key="8">
    <source>
        <dbReference type="Proteomes" id="UP000322917"/>
    </source>
</evidence>
<dbReference type="EMBL" id="FQZD01000005">
    <property type="protein sequence ID" value="SHI53748.1"/>
    <property type="molecule type" value="Genomic_DNA"/>
</dbReference>
<dbReference type="CDD" id="cd06579">
    <property type="entry name" value="TM_PBP1_transp_AraH_like"/>
    <property type="match status" value="1"/>
</dbReference>
<keyword evidence="7" id="KW-0813">Transport</keyword>
<feature type="transmembrane region" description="Helical" evidence="6">
    <location>
        <begin position="250"/>
        <end position="283"/>
    </location>
</feature>
<dbReference type="Pfam" id="PF02653">
    <property type="entry name" value="BPD_transp_2"/>
    <property type="match status" value="1"/>
</dbReference>
<dbReference type="NCBIfam" id="NF008630">
    <property type="entry name" value="PRK11618.1"/>
    <property type="match status" value="1"/>
</dbReference>
<dbReference type="GO" id="GO:0022857">
    <property type="term" value="F:transmembrane transporter activity"/>
    <property type="evidence" value="ECO:0007669"/>
    <property type="project" value="InterPro"/>
</dbReference>
<evidence type="ECO:0000256" key="4">
    <source>
        <dbReference type="ARBA" id="ARBA00022989"/>
    </source>
</evidence>
<feature type="transmembrane region" description="Helical" evidence="6">
    <location>
        <begin position="122"/>
        <end position="140"/>
    </location>
</feature>
<dbReference type="OrthoDB" id="9813906at2"/>
<comment type="subcellular location">
    <subcellularLocation>
        <location evidence="1">Cell membrane</location>
        <topology evidence="1">Multi-pass membrane protein</topology>
    </subcellularLocation>
</comment>